<dbReference type="Proteomes" id="UP000277007">
    <property type="component" value="Unassembled WGS sequence"/>
</dbReference>
<proteinExistence type="predicted"/>
<dbReference type="EMBL" id="RXMA01000041">
    <property type="protein sequence ID" value="RTR14166.1"/>
    <property type="molecule type" value="Genomic_DNA"/>
</dbReference>
<feature type="chain" id="PRO_5018738375" description="Outer membrane beta-barrel protein" evidence="2">
    <location>
        <begin position="37"/>
        <end position="456"/>
    </location>
</feature>
<reference evidence="3 4" key="1">
    <citation type="submission" date="2018-12" db="EMBL/GenBank/DDBJ databases">
        <authorList>
            <person name="Yang Y."/>
        </authorList>
    </citation>
    <scope>NUCLEOTIDE SEQUENCE [LARGE SCALE GENOMIC DNA]</scope>
    <source>
        <strain evidence="3 4">L-25-5w-1</strain>
    </source>
</reference>
<evidence type="ECO:0000313" key="4">
    <source>
        <dbReference type="Proteomes" id="UP000277007"/>
    </source>
</evidence>
<dbReference type="OrthoDB" id="7398962at2"/>
<protein>
    <recommendedName>
        <fullName evidence="5">Outer membrane beta-barrel protein</fullName>
    </recommendedName>
</protein>
<sequence>MGAYTMRRDRTRAQANTVAYGFLVAAFFCVAAEAQAQIKVQGATAPTTDPRRVGAGAKVTAETQPDQDSAGGHDEKRLAETYQPKGVDLGSFLLLPKLENELTYNSNVYATRNNVKSDFLATVRPEFTLRSRFAQHELGVRMMAEKYIYRTYKSDNRLDFQTDVNGRYDVQAGTELTLFTQYFSRHEDRSSPDEAGGIKPTSTQGFITRIGGKQELGKLTLSGDVTTQRLTFDRVGTSSGTAIPNDDRDRWEVEGKLRGAYELFPGYAAVTQVSANDRRYDDRFDRNGFQRSSHGYRVEGGIGVDLSQLLRGDFLVGYLSQDYRDTRFKDPSGLSVRATFNWTPDKLLIIVPALERSVSETTRSGSSSQVRTTGSVLVRYEAARNILLSGFLSAAYSQNSGQSTSDWLYEARARGIYSFTRELFVGAEAVQKIKQVQGETGGYHQTTFMLRLGSQL</sequence>
<evidence type="ECO:0000256" key="2">
    <source>
        <dbReference type="SAM" id="SignalP"/>
    </source>
</evidence>
<feature type="signal peptide" evidence="2">
    <location>
        <begin position="1"/>
        <end position="36"/>
    </location>
</feature>
<name>A0A3S0JEA6_9PROT</name>
<dbReference type="RefSeq" id="WP_126620284.1">
    <property type="nucleotide sequence ID" value="NZ_JBHUCY010000076.1"/>
</dbReference>
<feature type="region of interest" description="Disordered" evidence="1">
    <location>
        <begin position="42"/>
        <end position="74"/>
    </location>
</feature>
<accession>A0A3S0JEA6</accession>
<dbReference type="Pfam" id="PF10082">
    <property type="entry name" value="BBP2_2"/>
    <property type="match status" value="1"/>
</dbReference>
<dbReference type="InterPro" id="IPR018759">
    <property type="entry name" value="BBP2_2"/>
</dbReference>
<keyword evidence="2" id="KW-0732">Signal</keyword>
<evidence type="ECO:0000313" key="3">
    <source>
        <dbReference type="EMBL" id="RTR14166.1"/>
    </source>
</evidence>
<comment type="caution">
    <text evidence="3">The sequence shown here is derived from an EMBL/GenBank/DDBJ whole genome shotgun (WGS) entry which is preliminary data.</text>
</comment>
<evidence type="ECO:0000256" key="1">
    <source>
        <dbReference type="SAM" id="MobiDB-lite"/>
    </source>
</evidence>
<organism evidence="3 4">
    <name type="scientific">Azospirillum griseum</name>
    <dbReference type="NCBI Taxonomy" id="2496639"/>
    <lineage>
        <taxon>Bacteria</taxon>
        <taxon>Pseudomonadati</taxon>
        <taxon>Pseudomonadota</taxon>
        <taxon>Alphaproteobacteria</taxon>
        <taxon>Rhodospirillales</taxon>
        <taxon>Azospirillaceae</taxon>
        <taxon>Azospirillum</taxon>
    </lineage>
</organism>
<gene>
    <name evidence="3" type="ORF">EJ903_24075</name>
</gene>
<evidence type="ECO:0008006" key="5">
    <source>
        <dbReference type="Google" id="ProtNLM"/>
    </source>
</evidence>
<keyword evidence="4" id="KW-1185">Reference proteome</keyword>
<dbReference type="AlphaFoldDB" id="A0A3S0JEA6"/>